<dbReference type="SUPFAM" id="SSF53955">
    <property type="entry name" value="Lysozyme-like"/>
    <property type="match status" value="1"/>
</dbReference>
<keyword evidence="6" id="KW-1185">Reference proteome</keyword>
<dbReference type="Pfam" id="PF01476">
    <property type="entry name" value="LysM"/>
    <property type="match status" value="1"/>
</dbReference>
<dbReference type="PANTHER" id="PTHR37423">
    <property type="entry name" value="SOLUBLE LYTIC MUREIN TRANSGLYCOSYLASE-RELATED"/>
    <property type="match status" value="1"/>
</dbReference>
<dbReference type="InterPro" id="IPR008258">
    <property type="entry name" value="Transglycosylase_SLT_dom_1"/>
</dbReference>
<dbReference type="Pfam" id="PF01464">
    <property type="entry name" value="SLT"/>
    <property type="match status" value="1"/>
</dbReference>
<protein>
    <submittedName>
        <fullName evidence="5">Transglycosylase SLT domain-containing protein</fullName>
    </submittedName>
</protein>
<dbReference type="CDD" id="cd16894">
    <property type="entry name" value="MltD-like"/>
    <property type="match status" value="1"/>
</dbReference>
<reference evidence="5 6" key="1">
    <citation type="submission" date="2023-03" db="EMBL/GenBank/DDBJ databases">
        <title>Halomonas sp. nov., isolated from Korean tranditional fermented seafood 'Jeotgal'.</title>
        <authorList>
            <person name="Kim B."/>
            <person name="Shin N.-R."/>
        </authorList>
    </citation>
    <scope>NUCLEOTIDE SEQUENCE [LARGE SCALE GENOMIC DNA]</scope>
    <source>
        <strain evidence="5 6">SG2L-4</strain>
    </source>
</reference>
<dbReference type="PROSITE" id="PS00922">
    <property type="entry name" value="TRANSGLYCOSYLASE"/>
    <property type="match status" value="1"/>
</dbReference>
<dbReference type="InterPro" id="IPR023346">
    <property type="entry name" value="Lysozyme-like_dom_sf"/>
</dbReference>
<dbReference type="InterPro" id="IPR018392">
    <property type="entry name" value="LysM"/>
</dbReference>
<name>A0ABY9YWX8_9GAMM</name>
<dbReference type="Gene3D" id="3.10.350.10">
    <property type="entry name" value="LysM domain"/>
    <property type="match status" value="1"/>
</dbReference>
<evidence type="ECO:0000259" key="4">
    <source>
        <dbReference type="PROSITE" id="PS51782"/>
    </source>
</evidence>
<dbReference type="PROSITE" id="PS51782">
    <property type="entry name" value="LYSM"/>
    <property type="match status" value="1"/>
</dbReference>
<accession>A0ABY9YWX8</accession>
<feature type="region of interest" description="Disordered" evidence="2">
    <location>
        <begin position="34"/>
        <end position="58"/>
    </location>
</feature>
<evidence type="ECO:0000256" key="2">
    <source>
        <dbReference type="SAM" id="MobiDB-lite"/>
    </source>
</evidence>
<gene>
    <name evidence="5" type="ORF">P1P91_08050</name>
</gene>
<evidence type="ECO:0000256" key="3">
    <source>
        <dbReference type="SAM" id="SignalP"/>
    </source>
</evidence>
<feature type="chain" id="PRO_5046527409" evidence="3">
    <location>
        <begin position="26"/>
        <end position="402"/>
    </location>
</feature>
<dbReference type="PANTHER" id="PTHR37423:SF2">
    <property type="entry name" value="MEMBRANE-BOUND LYTIC MUREIN TRANSGLYCOSYLASE C"/>
    <property type="match status" value="1"/>
</dbReference>
<sequence>MTYHTLRQRFVLSAGSTLVVSLLMAATVDNASAMPRAPEGNATPPQLPAESSSAAAPAVSDPAPLGLFWEALDARPQDAWTRLRQNLAWDIDRLPPGARARVDKWIARYRQSPENIASITREAKPWLAWITQQVEERGLPGEIALLPFVESSFDPAARSYRGAAGLWQFMPRTGDALGLLRNGRYDGRLDVAASTRAALGYIESQAQRWYGGDIALSLAAYNAGAGTVNKARRRAQRQGRGGDYWSLDLPGETMQYLPKLYAIAEIIGHPDRYGVNLPDINAAPAFATVELNRSMSLANLSRRLDVSASRLARLNPGVLRGTVDPAHGATLLVPSDADRQTLAAFSNAGTSSEQATHRVESGDSLTTIAMRYDVSPNELVRWNAIERSGTLRPGQLLTLSDG</sequence>
<organism evidence="5 6">
    <name type="scientific">Halomonas piscis</name>
    <dbReference type="NCBI Taxonomy" id="3031727"/>
    <lineage>
        <taxon>Bacteria</taxon>
        <taxon>Pseudomonadati</taxon>
        <taxon>Pseudomonadota</taxon>
        <taxon>Gammaproteobacteria</taxon>
        <taxon>Oceanospirillales</taxon>
        <taxon>Halomonadaceae</taxon>
        <taxon>Halomonas</taxon>
    </lineage>
</organism>
<feature type="compositionally biased region" description="Low complexity" evidence="2">
    <location>
        <begin position="48"/>
        <end position="58"/>
    </location>
</feature>
<dbReference type="SMART" id="SM00257">
    <property type="entry name" value="LysM"/>
    <property type="match status" value="2"/>
</dbReference>
<evidence type="ECO:0000256" key="1">
    <source>
        <dbReference type="ARBA" id="ARBA00007734"/>
    </source>
</evidence>
<dbReference type="InterPro" id="IPR000189">
    <property type="entry name" value="Transglyc_AS"/>
</dbReference>
<dbReference type="SUPFAM" id="SSF54106">
    <property type="entry name" value="LysM domain"/>
    <property type="match status" value="1"/>
</dbReference>
<dbReference type="Proteomes" id="UP001301869">
    <property type="component" value="Chromosome"/>
</dbReference>
<dbReference type="RefSeq" id="WP_311881825.1">
    <property type="nucleotide sequence ID" value="NZ_CP119391.1"/>
</dbReference>
<evidence type="ECO:0000313" key="6">
    <source>
        <dbReference type="Proteomes" id="UP001301869"/>
    </source>
</evidence>
<dbReference type="InterPro" id="IPR036779">
    <property type="entry name" value="LysM_dom_sf"/>
</dbReference>
<comment type="similarity">
    <text evidence="1">Belongs to the transglycosylase Slt family.</text>
</comment>
<feature type="domain" description="LysM" evidence="4">
    <location>
        <begin position="355"/>
        <end position="399"/>
    </location>
</feature>
<feature type="signal peptide" evidence="3">
    <location>
        <begin position="1"/>
        <end position="25"/>
    </location>
</feature>
<proteinExistence type="inferred from homology"/>
<dbReference type="CDD" id="cd00118">
    <property type="entry name" value="LysM"/>
    <property type="match status" value="1"/>
</dbReference>
<keyword evidence="3" id="KW-0732">Signal</keyword>
<evidence type="ECO:0000313" key="5">
    <source>
        <dbReference type="EMBL" id="WNK18850.1"/>
    </source>
</evidence>
<dbReference type="Gene3D" id="1.10.530.10">
    <property type="match status" value="1"/>
</dbReference>
<dbReference type="EMBL" id="CP119391">
    <property type="protein sequence ID" value="WNK18850.1"/>
    <property type="molecule type" value="Genomic_DNA"/>
</dbReference>